<evidence type="ECO:0000256" key="6">
    <source>
        <dbReference type="ARBA" id="ARBA00022723"/>
    </source>
</evidence>
<dbReference type="GO" id="GO:0016301">
    <property type="term" value="F:kinase activity"/>
    <property type="evidence" value="ECO:0007669"/>
    <property type="project" value="UniProtKB-KW"/>
</dbReference>
<dbReference type="EMBL" id="FOSK01000009">
    <property type="protein sequence ID" value="SFK77363.1"/>
    <property type="molecule type" value="Genomic_DNA"/>
</dbReference>
<keyword evidence="10" id="KW-0460">Magnesium</keyword>
<keyword evidence="9" id="KW-0067">ATP-binding</keyword>
<dbReference type="RefSeq" id="WP_093521209.1">
    <property type="nucleotide sequence ID" value="NZ_FOSK01000009.1"/>
</dbReference>
<dbReference type="InterPro" id="IPR000417">
    <property type="entry name" value="Hyethyz_kinase"/>
</dbReference>
<evidence type="ECO:0000256" key="8">
    <source>
        <dbReference type="ARBA" id="ARBA00022777"/>
    </source>
</evidence>
<evidence type="ECO:0000256" key="4">
    <source>
        <dbReference type="ARBA" id="ARBA00012129"/>
    </source>
</evidence>
<protein>
    <recommendedName>
        <fullName evidence="4">hydroxyethylthiazole kinase</fullName>
        <ecNumber evidence="4">2.7.1.50</ecNumber>
    </recommendedName>
</protein>
<gene>
    <name evidence="12" type="ORF">SAMN04488518_10918</name>
</gene>
<keyword evidence="6" id="KW-0479">Metal-binding</keyword>
<comment type="pathway">
    <text evidence="3">Cofactor biosynthesis; thiamine diphosphate biosynthesis; 4-methyl-5-(2-phosphoethyl)-thiazole from 5-(2-hydroxyethyl)-4-methylthiazole: step 1/1.</text>
</comment>
<dbReference type="Pfam" id="PF02110">
    <property type="entry name" value="HK"/>
    <property type="match status" value="2"/>
</dbReference>
<dbReference type="Proteomes" id="UP000199598">
    <property type="component" value="Unassembled WGS sequence"/>
</dbReference>
<comment type="catalytic activity">
    <reaction evidence="1">
        <text>5-(2-hydroxyethyl)-4-methylthiazole + ATP = 4-methyl-5-(2-phosphooxyethyl)-thiazole + ADP + H(+)</text>
        <dbReference type="Rhea" id="RHEA:24212"/>
        <dbReference type="ChEBI" id="CHEBI:15378"/>
        <dbReference type="ChEBI" id="CHEBI:17957"/>
        <dbReference type="ChEBI" id="CHEBI:30616"/>
        <dbReference type="ChEBI" id="CHEBI:58296"/>
        <dbReference type="ChEBI" id="CHEBI:456216"/>
        <dbReference type="EC" id="2.7.1.50"/>
    </reaction>
</comment>
<dbReference type="SUPFAM" id="SSF53613">
    <property type="entry name" value="Ribokinase-like"/>
    <property type="match status" value="1"/>
</dbReference>
<keyword evidence="13" id="KW-1185">Reference proteome</keyword>
<evidence type="ECO:0000256" key="9">
    <source>
        <dbReference type="ARBA" id="ARBA00022840"/>
    </source>
</evidence>
<evidence type="ECO:0000313" key="12">
    <source>
        <dbReference type="EMBL" id="SFK77363.1"/>
    </source>
</evidence>
<dbReference type="InterPro" id="IPR029056">
    <property type="entry name" value="Ribokinase-like"/>
</dbReference>
<evidence type="ECO:0000256" key="3">
    <source>
        <dbReference type="ARBA" id="ARBA00004868"/>
    </source>
</evidence>
<evidence type="ECO:0000256" key="11">
    <source>
        <dbReference type="ARBA" id="ARBA00022977"/>
    </source>
</evidence>
<evidence type="ECO:0000256" key="2">
    <source>
        <dbReference type="ARBA" id="ARBA00001946"/>
    </source>
</evidence>
<proteinExistence type="predicted"/>
<evidence type="ECO:0000256" key="1">
    <source>
        <dbReference type="ARBA" id="ARBA00001771"/>
    </source>
</evidence>
<dbReference type="CDD" id="cd01170">
    <property type="entry name" value="THZ_kinase"/>
    <property type="match status" value="1"/>
</dbReference>
<comment type="caution">
    <text evidence="12">The sequence shown here is derived from an EMBL/GenBank/DDBJ whole genome shotgun (WGS) entry which is preliminary data.</text>
</comment>
<evidence type="ECO:0000313" key="13">
    <source>
        <dbReference type="Proteomes" id="UP000199598"/>
    </source>
</evidence>
<keyword evidence="7" id="KW-0547">Nucleotide-binding</keyword>
<comment type="cofactor">
    <cofactor evidence="2">
        <name>Mg(2+)</name>
        <dbReference type="ChEBI" id="CHEBI:18420"/>
    </cofactor>
</comment>
<evidence type="ECO:0000256" key="5">
    <source>
        <dbReference type="ARBA" id="ARBA00022679"/>
    </source>
</evidence>
<evidence type="ECO:0000256" key="7">
    <source>
        <dbReference type="ARBA" id="ARBA00022741"/>
    </source>
</evidence>
<dbReference type="EC" id="2.7.1.50" evidence="4"/>
<accession>A0A1I4C9C2</accession>
<name>A0A1I4C9C2_9HYPH</name>
<dbReference type="PRINTS" id="PR01099">
    <property type="entry name" value="HYETHTZKNASE"/>
</dbReference>
<sequence>MSYTAENLWQVFESVRERGVRVHCLTNSVAQSITANVMLACNIVPSMTSAHDEIPAFTESVDGLLLNLGTLDGKRRHGIRLGLEGAAKKSMPVVLDPVKVDRSDIRMEFAKDILKENVSILKANMAESAGLGGAVTENTVVVRTGIEDAVFGREATYTVGNGHAYMDKVTGIGCALGGVLAGFAAVEREKELAVLAALAVYGVCGEIAAGQANGPGSFTPAFIDTLYGLKADQFNERLKLETMNNKGGVLA</sequence>
<reference evidence="12 13" key="1">
    <citation type="submission" date="2016-10" db="EMBL/GenBank/DDBJ databases">
        <authorList>
            <person name="Varghese N."/>
            <person name="Submissions S."/>
        </authorList>
    </citation>
    <scope>NUCLEOTIDE SEQUENCE [LARGE SCALE GENOMIC DNA]</scope>
    <source>
        <strain evidence="12 13">DSM 16392</strain>
    </source>
</reference>
<evidence type="ECO:0000256" key="10">
    <source>
        <dbReference type="ARBA" id="ARBA00022842"/>
    </source>
</evidence>
<organism evidence="12 13">
    <name type="scientific">Pseudovibrio ascidiaceicola</name>
    <dbReference type="NCBI Taxonomy" id="285279"/>
    <lineage>
        <taxon>Bacteria</taxon>
        <taxon>Pseudomonadati</taxon>
        <taxon>Pseudomonadota</taxon>
        <taxon>Alphaproteobacteria</taxon>
        <taxon>Hyphomicrobiales</taxon>
        <taxon>Stappiaceae</taxon>
        <taxon>Pseudovibrio</taxon>
    </lineage>
</organism>
<keyword evidence="8 12" id="KW-0418">Kinase</keyword>
<dbReference type="Gene3D" id="3.40.1190.20">
    <property type="match status" value="2"/>
</dbReference>
<keyword evidence="11" id="KW-0784">Thiamine biosynthesis</keyword>
<dbReference type="PIRSF" id="PIRSF000513">
    <property type="entry name" value="Thz_kinase"/>
    <property type="match status" value="1"/>
</dbReference>
<keyword evidence="5" id="KW-0808">Transferase</keyword>